<dbReference type="Gene3D" id="3.40.710.10">
    <property type="entry name" value="DD-peptidase/beta-lactamase superfamily"/>
    <property type="match status" value="1"/>
</dbReference>
<evidence type="ECO:0000259" key="1">
    <source>
        <dbReference type="Pfam" id="PF00144"/>
    </source>
</evidence>
<dbReference type="InterPro" id="IPR001466">
    <property type="entry name" value="Beta-lactam-related"/>
</dbReference>
<dbReference type="Pfam" id="PF00144">
    <property type="entry name" value="Beta-lactamase"/>
    <property type="match status" value="1"/>
</dbReference>
<proteinExistence type="predicted"/>
<dbReference type="InterPro" id="IPR025879">
    <property type="entry name" value="Pab87_oct"/>
</dbReference>
<dbReference type="Gene3D" id="2.40.128.210">
    <property type="entry name" value="Pab87 octamerisation domain"/>
    <property type="match status" value="1"/>
</dbReference>
<reference evidence="4" key="1">
    <citation type="submission" date="2013-11" db="EMBL/GenBank/DDBJ databases">
        <authorList>
            <person name="Hoang H.T."/>
            <person name="Killian M.L."/>
            <person name="Madson D.M."/>
            <person name="Arruda P.H.E."/>
            <person name="Sun D."/>
            <person name="Schwartz K.J."/>
            <person name="Yoon K."/>
        </authorList>
    </citation>
    <scope>NUCLEOTIDE SEQUENCE [LARGE SCALE GENOMIC DNA]</scope>
    <source>
        <strain evidence="4">CDK2</strain>
    </source>
</reference>
<dbReference type="InterPro" id="IPR012338">
    <property type="entry name" value="Beta-lactam/transpept-like"/>
</dbReference>
<dbReference type="GO" id="GO:0004180">
    <property type="term" value="F:carboxypeptidase activity"/>
    <property type="evidence" value="ECO:0007669"/>
    <property type="project" value="UniProtKB-KW"/>
</dbReference>
<dbReference type="PATRIC" id="fig|699431.3.peg.3330"/>
<feature type="domain" description="Beta-lactamase-related" evidence="1">
    <location>
        <begin position="15"/>
        <end position="354"/>
    </location>
</feature>
<dbReference type="SUPFAM" id="SSF56601">
    <property type="entry name" value="beta-lactamase/transpeptidase-like"/>
    <property type="match status" value="1"/>
</dbReference>
<keyword evidence="4" id="KW-1185">Reference proteome</keyword>
<protein>
    <submittedName>
        <fullName evidence="3">Beta-lactamase/D-alanine carboxypeptidase</fullName>
    </submittedName>
</protein>
<feature type="domain" description="Pab87 octamerisation" evidence="2">
    <location>
        <begin position="372"/>
        <end position="464"/>
    </location>
</feature>
<dbReference type="PANTHER" id="PTHR43283">
    <property type="entry name" value="BETA-LACTAMASE-RELATED"/>
    <property type="match status" value="1"/>
</dbReference>
<dbReference type="EMBL" id="LGUC01000002">
    <property type="protein sequence ID" value="KPN29014.1"/>
    <property type="molecule type" value="Genomic_DNA"/>
</dbReference>
<dbReference type="InterPro" id="IPR038164">
    <property type="entry name" value="Pab87_oct_sf"/>
</dbReference>
<evidence type="ECO:0000259" key="2">
    <source>
        <dbReference type="Pfam" id="PF13969"/>
    </source>
</evidence>
<dbReference type="Proteomes" id="UP000050535">
    <property type="component" value="Unassembled WGS sequence"/>
</dbReference>
<sequence length="468" mass="50847">MATDSSLDADTERAVEEYVASWMSEDGVPGASVAVIDGTELAYAEGFGARDLDENLPATPETLFGIGSCTKSVVATAVLQCVERTELALSDPVSAYLPHLSSVPDNPITVDSLLNHTSGMPSDGNLSALVTRLTDIGDANTPLTSEADFRRHVQGSADERYTEEEQFFYYNTGFALLGLLVADVTGVAFERYVRAHVFEPLGMERSCFTPERFEAAENRMSAYYEETDGDGTEWREGSLGFAEPMYAPGGMASSVVETSRFLRMLLNDGELDGERVLPASAVDAMTTPTVTRYETVDGVEREYGYGLSVQSFLDDTLVGHGGMMGTTTAFIGYLDDAEVGVVVACNTAPAHHPTVTGHALLAILQGEDPESAVPRLALEAKADRLVGDYESYRGIQQASVEREGTALEVEVQGRLGDRSMTLFPECADPEDLRYYTVSGDSRVPVTFLDTDDGTDMLLQRWRLHRQHE</sequence>
<dbReference type="Pfam" id="PF13969">
    <property type="entry name" value="Pab87_oct"/>
    <property type="match status" value="1"/>
</dbReference>
<dbReference type="RefSeq" id="WP_054584821.1">
    <property type="nucleotide sequence ID" value="NZ_LGUC01000002.1"/>
</dbReference>
<keyword evidence="3" id="KW-0645">Protease</keyword>
<keyword evidence="3" id="KW-0121">Carboxypeptidase</keyword>
<name>A0A0P7HQR0_9EURY</name>
<dbReference type="InterPro" id="IPR050789">
    <property type="entry name" value="Diverse_Enzym_Activities"/>
</dbReference>
<accession>A0A0P7HQR0</accession>
<dbReference type="STRING" id="699431.SY89_03248"/>
<keyword evidence="3" id="KW-0378">Hydrolase</keyword>
<gene>
    <name evidence="3" type="ORF">SY89_03248</name>
</gene>
<organism evidence="3 4">
    <name type="scientific">Halolamina pelagica</name>
    <dbReference type="NCBI Taxonomy" id="699431"/>
    <lineage>
        <taxon>Archaea</taxon>
        <taxon>Methanobacteriati</taxon>
        <taxon>Methanobacteriota</taxon>
        <taxon>Stenosarchaea group</taxon>
        <taxon>Halobacteria</taxon>
        <taxon>Halobacteriales</taxon>
        <taxon>Haloferacaceae</taxon>
    </lineage>
</organism>
<evidence type="ECO:0000313" key="3">
    <source>
        <dbReference type="EMBL" id="KPN29014.1"/>
    </source>
</evidence>
<dbReference type="AlphaFoldDB" id="A0A0P7HQR0"/>
<evidence type="ECO:0000313" key="4">
    <source>
        <dbReference type="Proteomes" id="UP000050535"/>
    </source>
</evidence>
<dbReference type="OrthoDB" id="111095at2157"/>
<comment type="caution">
    <text evidence="3">The sequence shown here is derived from an EMBL/GenBank/DDBJ whole genome shotgun (WGS) entry which is preliminary data.</text>
</comment>